<organism evidence="3 4">
    <name type="scientific">Pseudooceanicola atlanticus</name>
    <dbReference type="NCBI Taxonomy" id="1461694"/>
    <lineage>
        <taxon>Bacteria</taxon>
        <taxon>Pseudomonadati</taxon>
        <taxon>Pseudomonadota</taxon>
        <taxon>Alphaproteobacteria</taxon>
        <taxon>Rhodobacterales</taxon>
        <taxon>Paracoccaceae</taxon>
        <taxon>Pseudooceanicola</taxon>
    </lineage>
</organism>
<accession>A0A0A0EBC6</accession>
<proteinExistence type="inferred from homology"/>
<dbReference type="GO" id="GO:0016491">
    <property type="term" value="F:oxidoreductase activity"/>
    <property type="evidence" value="ECO:0007669"/>
    <property type="project" value="UniProtKB-KW"/>
</dbReference>
<dbReference type="OrthoDB" id="198783at2"/>
<dbReference type="PRINTS" id="PR00081">
    <property type="entry name" value="GDHRDH"/>
</dbReference>
<dbReference type="AlphaFoldDB" id="A0A0A0EBC6"/>
<dbReference type="PRINTS" id="PR00080">
    <property type="entry name" value="SDRFAMILY"/>
</dbReference>
<dbReference type="RefSeq" id="WP_043752568.1">
    <property type="nucleotide sequence ID" value="NZ_AQQX01000010.1"/>
</dbReference>
<dbReference type="PANTHER" id="PTHR43639">
    <property type="entry name" value="OXIDOREDUCTASE, SHORT-CHAIN DEHYDROGENASE/REDUCTASE FAMILY (AFU_ORTHOLOGUE AFUA_5G02870)"/>
    <property type="match status" value="1"/>
</dbReference>
<dbReference type="FunFam" id="3.40.50.720:FF:000084">
    <property type="entry name" value="Short-chain dehydrogenase reductase"/>
    <property type="match status" value="1"/>
</dbReference>
<evidence type="ECO:0000256" key="1">
    <source>
        <dbReference type="ARBA" id="ARBA00006484"/>
    </source>
</evidence>
<gene>
    <name evidence="3" type="ORF">ATO9_18195</name>
</gene>
<dbReference type="STRING" id="1461694.ATO9_18195"/>
<keyword evidence="4" id="KW-1185">Reference proteome</keyword>
<dbReference type="InterPro" id="IPR002347">
    <property type="entry name" value="SDR_fam"/>
</dbReference>
<name>A0A0A0EBC6_9RHOB</name>
<dbReference type="PANTHER" id="PTHR43639:SF1">
    <property type="entry name" value="SHORT-CHAIN DEHYDROGENASE_REDUCTASE FAMILY PROTEIN"/>
    <property type="match status" value="1"/>
</dbReference>
<evidence type="ECO:0000256" key="2">
    <source>
        <dbReference type="ARBA" id="ARBA00023002"/>
    </source>
</evidence>
<dbReference type="Proteomes" id="UP000030004">
    <property type="component" value="Unassembled WGS sequence"/>
</dbReference>
<keyword evidence="2" id="KW-0560">Oxidoreductase</keyword>
<sequence>MDIAGKPALVVGGNGGLGRRLVERLAEAGADVAVGWSVGEDRATDACEAIEKRGGRAVAVRLDLRDPTSVEAGVAMAAETLGGLAILMNAAGAAGGPPAGDLAGYDPETWDRISDINFRGPFLASRAAAPHLRAARGAIVNFGSTIGHGTWGADRAFQPTKAAVSGLTRFLAASLAPDVRVNCVAPGLMENTVMSSGAPESFVSTWREAAKLKKTTSIDDVAEQALTFCRAETVTGQTLVIDGGLTFK</sequence>
<evidence type="ECO:0000313" key="3">
    <source>
        <dbReference type="EMBL" id="KGM47550.1"/>
    </source>
</evidence>
<reference evidence="3 4" key="1">
    <citation type="journal article" date="2015" name="Antonie Van Leeuwenhoek">
        <title>Pseudooceanicola atlanticus gen. nov. sp. nov., isolated from surface seawater of the Atlantic Ocean and reclassification of Oceanicola batsensis, Oceanicola marinus, Oceanicola nitratireducens, Oceanicola nanhaiensis, Oceanicola antarcticus and Oceanicola flagellatus, as Pseudooceanicola batsensis comb. nov., Pseudooceanicola marinus comb. nov., Pseudooceanicola nitratireducens comb. nov., Pseudooceanicola nanhaiensis comb. nov., Pseudooceanicola antarcticus comb. nov., and Pseudooceanicola flagellatus comb. nov.</title>
        <authorList>
            <person name="Lai Q."/>
            <person name="Li G."/>
            <person name="Liu X."/>
            <person name="Du Y."/>
            <person name="Sun F."/>
            <person name="Shao Z."/>
        </authorList>
    </citation>
    <scope>NUCLEOTIDE SEQUENCE [LARGE SCALE GENOMIC DNA]</scope>
    <source>
        <strain evidence="3 4">22II-s11g</strain>
    </source>
</reference>
<dbReference type="Pfam" id="PF13561">
    <property type="entry name" value="adh_short_C2"/>
    <property type="match status" value="1"/>
</dbReference>
<dbReference type="SUPFAM" id="SSF51735">
    <property type="entry name" value="NAD(P)-binding Rossmann-fold domains"/>
    <property type="match status" value="1"/>
</dbReference>
<dbReference type="eggNOG" id="COG1028">
    <property type="taxonomic scope" value="Bacteria"/>
</dbReference>
<comment type="caution">
    <text evidence="3">The sequence shown here is derived from an EMBL/GenBank/DDBJ whole genome shotgun (WGS) entry which is preliminary data.</text>
</comment>
<dbReference type="CDD" id="cd05233">
    <property type="entry name" value="SDR_c"/>
    <property type="match status" value="1"/>
</dbReference>
<evidence type="ECO:0000313" key="4">
    <source>
        <dbReference type="Proteomes" id="UP000030004"/>
    </source>
</evidence>
<protein>
    <recommendedName>
        <fullName evidence="5">Short-chain dehydrogenase</fullName>
    </recommendedName>
</protein>
<dbReference type="InterPro" id="IPR036291">
    <property type="entry name" value="NAD(P)-bd_dom_sf"/>
</dbReference>
<dbReference type="EMBL" id="AQQX01000010">
    <property type="protein sequence ID" value="KGM47550.1"/>
    <property type="molecule type" value="Genomic_DNA"/>
</dbReference>
<comment type="similarity">
    <text evidence="1">Belongs to the short-chain dehydrogenases/reductases (SDR) family.</text>
</comment>
<dbReference type="Gene3D" id="3.40.50.720">
    <property type="entry name" value="NAD(P)-binding Rossmann-like Domain"/>
    <property type="match status" value="1"/>
</dbReference>
<evidence type="ECO:0008006" key="5">
    <source>
        <dbReference type="Google" id="ProtNLM"/>
    </source>
</evidence>